<reference evidence="1" key="1">
    <citation type="submission" date="2014-11" db="EMBL/GenBank/DDBJ databases">
        <authorList>
            <person name="Amaro Gonzalez C."/>
        </authorList>
    </citation>
    <scope>NUCLEOTIDE SEQUENCE</scope>
</reference>
<sequence length="25" mass="2891">MESFIPFVLRIMENVLSSVLIEPLN</sequence>
<reference evidence="1" key="2">
    <citation type="journal article" date="2015" name="Fish Shellfish Immunol.">
        <title>Early steps in the European eel (Anguilla anguilla)-Vibrio vulnificus interaction in the gills: Role of the RtxA13 toxin.</title>
        <authorList>
            <person name="Callol A."/>
            <person name="Pajuelo D."/>
            <person name="Ebbesson L."/>
            <person name="Teles M."/>
            <person name="MacKenzie S."/>
            <person name="Amaro C."/>
        </authorList>
    </citation>
    <scope>NUCLEOTIDE SEQUENCE</scope>
</reference>
<evidence type="ECO:0000313" key="1">
    <source>
        <dbReference type="EMBL" id="JAH28839.1"/>
    </source>
</evidence>
<proteinExistence type="predicted"/>
<accession>A0A0E9RID1</accession>
<dbReference type="EMBL" id="GBXM01079738">
    <property type="protein sequence ID" value="JAH28839.1"/>
    <property type="molecule type" value="Transcribed_RNA"/>
</dbReference>
<name>A0A0E9RID1_ANGAN</name>
<organism evidence="1">
    <name type="scientific">Anguilla anguilla</name>
    <name type="common">European freshwater eel</name>
    <name type="synonym">Muraena anguilla</name>
    <dbReference type="NCBI Taxonomy" id="7936"/>
    <lineage>
        <taxon>Eukaryota</taxon>
        <taxon>Metazoa</taxon>
        <taxon>Chordata</taxon>
        <taxon>Craniata</taxon>
        <taxon>Vertebrata</taxon>
        <taxon>Euteleostomi</taxon>
        <taxon>Actinopterygii</taxon>
        <taxon>Neopterygii</taxon>
        <taxon>Teleostei</taxon>
        <taxon>Anguilliformes</taxon>
        <taxon>Anguillidae</taxon>
        <taxon>Anguilla</taxon>
    </lineage>
</organism>
<protein>
    <submittedName>
        <fullName evidence="1">Uncharacterized protein</fullName>
    </submittedName>
</protein>
<dbReference type="AlphaFoldDB" id="A0A0E9RID1"/>